<dbReference type="AlphaFoldDB" id="A0A8J8SWB4"/>
<name>A0A8J8SWB4_HALGN</name>
<reference evidence="2" key="1">
    <citation type="submission" date="2019-06" db="EMBL/GenBank/DDBJ databases">
        <authorList>
            <person name="Zheng W."/>
        </authorList>
    </citation>
    <scope>NUCLEOTIDE SEQUENCE</scope>
    <source>
        <strain evidence="2">QDHG01</strain>
    </source>
</reference>
<dbReference type="PANTHER" id="PTHR23084:SF263">
    <property type="entry name" value="MORN REPEAT-CONTAINING PROTEIN 1"/>
    <property type="match status" value="1"/>
</dbReference>
<sequence length="200" mass="23013">MIERLQKHEDLSHAVEWNIFEGVKDRKPYGDFIEGGVYYGQMKSGKRDGSGFLYCFTIKKQSILYEGKWKLGTPIKAQCTYIIGNERYKYDGRLDDKYLFTGIGNWCAEGGDNYVGSLEKGDFHGYGEYTYKDGDKFEGQWRHDKKHGLGKYICSDGSYEIGEYKDGKENGEHTEYSKEGIALEILIYYDGNEIGTRKVN</sequence>
<evidence type="ECO:0008006" key="4">
    <source>
        <dbReference type="Google" id="ProtNLM"/>
    </source>
</evidence>
<evidence type="ECO:0000313" key="3">
    <source>
        <dbReference type="Proteomes" id="UP000785679"/>
    </source>
</evidence>
<gene>
    <name evidence="2" type="ORF">FGO68_gene6318</name>
</gene>
<dbReference type="Gene3D" id="2.20.110.10">
    <property type="entry name" value="Histone H3 K4-specific methyltransferase SET7/9 N-terminal domain"/>
    <property type="match status" value="2"/>
</dbReference>
<dbReference type="InterPro" id="IPR003409">
    <property type="entry name" value="MORN"/>
</dbReference>
<dbReference type="OrthoDB" id="203073at2759"/>
<proteinExistence type="predicted"/>
<dbReference type="Proteomes" id="UP000785679">
    <property type="component" value="Unassembled WGS sequence"/>
</dbReference>
<evidence type="ECO:0000313" key="2">
    <source>
        <dbReference type="EMBL" id="TNV72681.1"/>
    </source>
</evidence>
<comment type="caution">
    <text evidence="2">The sequence shown here is derived from an EMBL/GenBank/DDBJ whole genome shotgun (WGS) entry which is preliminary data.</text>
</comment>
<keyword evidence="3" id="KW-1185">Reference proteome</keyword>
<dbReference type="PANTHER" id="PTHR23084">
    <property type="entry name" value="PHOSPHATIDYLINOSITOL-4-PHOSPHATE 5-KINASE RELATED"/>
    <property type="match status" value="1"/>
</dbReference>
<keyword evidence="1" id="KW-0677">Repeat</keyword>
<protein>
    <recommendedName>
        <fullName evidence="4">MORN repeat-containing protein</fullName>
    </recommendedName>
</protein>
<organism evidence="2 3">
    <name type="scientific">Halteria grandinella</name>
    <dbReference type="NCBI Taxonomy" id="5974"/>
    <lineage>
        <taxon>Eukaryota</taxon>
        <taxon>Sar</taxon>
        <taxon>Alveolata</taxon>
        <taxon>Ciliophora</taxon>
        <taxon>Intramacronucleata</taxon>
        <taxon>Spirotrichea</taxon>
        <taxon>Stichotrichia</taxon>
        <taxon>Sporadotrichida</taxon>
        <taxon>Halteriidae</taxon>
        <taxon>Halteria</taxon>
    </lineage>
</organism>
<accession>A0A8J8SWB4</accession>
<dbReference type="SMART" id="SM00698">
    <property type="entry name" value="MORN"/>
    <property type="match status" value="3"/>
</dbReference>
<dbReference type="SUPFAM" id="SSF82185">
    <property type="entry name" value="Histone H3 K4-specific methyltransferase SET7/9 N-terminal domain"/>
    <property type="match status" value="1"/>
</dbReference>
<dbReference type="EMBL" id="RRYP01021358">
    <property type="protein sequence ID" value="TNV72681.1"/>
    <property type="molecule type" value="Genomic_DNA"/>
</dbReference>
<dbReference type="Pfam" id="PF02493">
    <property type="entry name" value="MORN"/>
    <property type="match status" value="3"/>
</dbReference>
<evidence type="ECO:0000256" key="1">
    <source>
        <dbReference type="ARBA" id="ARBA00022737"/>
    </source>
</evidence>